<dbReference type="AlphaFoldDB" id="A0A1E5QHN3"/>
<dbReference type="EMBL" id="MJGC01000072">
    <property type="protein sequence ID" value="OEJ74128.1"/>
    <property type="molecule type" value="Genomic_DNA"/>
</dbReference>
<organism evidence="2">
    <name type="scientific">Desertifilum tharense IPPAS B-1220</name>
    <dbReference type="NCBI Taxonomy" id="1781255"/>
    <lineage>
        <taxon>Bacteria</taxon>
        <taxon>Bacillati</taxon>
        <taxon>Cyanobacteriota</taxon>
        <taxon>Cyanophyceae</taxon>
        <taxon>Desertifilales</taxon>
        <taxon>Desertifilaceae</taxon>
        <taxon>Desertifilum</taxon>
    </lineage>
</organism>
<dbReference type="InterPro" id="IPR042095">
    <property type="entry name" value="SUMF_sf"/>
</dbReference>
<evidence type="ECO:0000313" key="2">
    <source>
        <dbReference type="EMBL" id="OEJ74128.1"/>
    </source>
</evidence>
<evidence type="ECO:0000259" key="1">
    <source>
        <dbReference type="Pfam" id="PF03781"/>
    </source>
</evidence>
<name>A0A1E5QHN3_9CYAN</name>
<dbReference type="PANTHER" id="PTHR23150:SF19">
    <property type="entry name" value="FORMYLGLYCINE-GENERATING ENZYME"/>
    <property type="match status" value="1"/>
</dbReference>
<dbReference type="InterPro" id="IPR016187">
    <property type="entry name" value="CTDL_fold"/>
</dbReference>
<dbReference type="Pfam" id="PF03781">
    <property type="entry name" value="FGE-sulfatase"/>
    <property type="match status" value="1"/>
</dbReference>
<dbReference type="InterPro" id="IPR051043">
    <property type="entry name" value="Sulfatase_Mod_Factor_Kinase"/>
</dbReference>
<feature type="domain" description="Sulfatase-modifying factor enzyme-like" evidence="1">
    <location>
        <begin position="31"/>
        <end position="269"/>
    </location>
</feature>
<sequence length="284" mass="32216">MALDRKGQETERRQGEAEYFEEDLGDGVTLAMVYIPGGSFMMGSPLGEGDDSEKPQHRVIIPPFFMGQYPITQAQWQQVAKLPKVQRDIEADPAYFKGANHPVERVSWYDAEEFIARLVQKAGKFYRLPSEAEWEYACRAGTTTPFHFGETITTDLANFNGNEAYGEGPKGTYREETTPVGYFKVANAFGLYDMHGNVWEWCLDRWHDSYRGAPEEGLAWMNDRDRQDFPVMRGGSWLDYPVFCRSAYRDNSFINARGSNGESIGFRVACIADRTFSARNPVSG</sequence>
<protein>
    <recommendedName>
        <fullName evidence="1">Sulfatase-modifying factor enzyme-like domain-containing protein</fullName>
    </recommendedName>
</protein>
<dbReference type="InterPro" id="IPR005532">
    <property type="entry name" value="SUMF_dom"/>
</dbReference>
<gene>
    <name evidence="2" type="ORF">BH720_16220</name>
</gene>
<comment type="caution">
    <text evidence="2">The sequence shown here is derived from an EMBL/GenBank/DDBJ whole genome shotgun (WGS) entry which is preliminary data.</text>
</comment>
<reference evidence="2" key="1">
    <citation type="submission" date="2016-09" db="EMBL/GenBank/DDBJ databases">
        <title>Draft genome of thermotolerant cyanobacterium Desertifilum sp. strain IPPAS B-1220.</title>
        <authorList>
            <person name="Sinetova M.A."/>
            <person name="Bolakhan K."/>
            <person name="Zayadan B.K."/>
            <person name="Mironov K.S."/>
            <person name="Ustinova V."/>
            <person name="Kupriyanova E.V."/>
            <person name="Sidorov R.A."/>
            <person name="Skrypnik A.N."/>
            <person name="Gogoleva N.E."/>
            <person name="Gogolev Y.V."/>
            <person name="Los D.A."/>
        </authorList>
    </citation>
    <scope>NUCLEOTIDE SEQUENCE [LARGE SCALE GENOMIC DNA]</scope>
    <source>
        <strain evidence="2">IPPAS B-1220</strain>
    </source>
</reference>
<accession>A0A1E5QHN3</accession>
<dbReference type="GO" id="GO:0120147">
    <property type="term" value="F:formylglycine-generating oxidase activity"/>
    <property type="evidence" value="ECO:0007669"/>
    <property type="project" value="TreeGrafter"/>
</dbReference>
<dbReference type="SUPFAM" id="SSF56436">
    <property type="entry name" value="C-type lectin-like"/>
    <property type="match status" value="1"/>
</dbReference>
<dbReference type="Gene3D" id="3.90.1580.10">
    <property type="entry name" value="paralog of FGE (formylglycine-generating enzyme)"/>
    <property type="match status" value="1"/>
</dbReference>
<dbReference type="STRING" id="1781255.BH720_16220"/>
<proteinExistence type="predicted"/>
<dbReference type="PANTHER" id="PTHR23150">
    <property type="entry name" value="SULFATASE MODIFYING FACTOR 1, 2"/>
    <property type="match status" value="1"/>
</dbReference>